<reference evidence="2 4" key="1">
    <citation type="submission" date="2020-06" db="EMBL/GenBank/DDBJ databases">
        <title>Anoxygenic phototrophic Chloroflexota member uses a Type I reaction center.</title>
        <authorList>
            <person name="Tsuji J.M."/>
            <person name="Shaw N.A."/>
            <person name="Nagashima S."/>
            <person name="Venkiteswaran J."/>
            <person name="Schiff S.L."/>
            <person name="Hanada S."/>
            <person name="Tank M."/>
            <person name="Neufeld J.D."/>
        </authorList>
    </citation>
    <scope>NUCLEOTIDE SEQUENCE [LARGE SCALE GENOMIC DNA]</scope>
    <source>
        <strain evidence="2">L227-S17</strain>
    </source>
</reference>
<sequence length="500" mass="54448">MAVIAPQASGAPAPVKPARTVKKRNRTLRRQILWFLGACAALAVIAFLAVISATTARISTFNEIASIAVPSINATNDATQLLAGEVENTGEYILADQGKATSSAPGASAPATNKQSILAKIEEQRAAFDLALQRGYSALSNYSGSIKPDASKALLYISTRYGRLQDALAQARALTDKGDLTTAIQAFLNGQNDNYEPLFASLYFLRSVHQSRLEEAESSAVYSAELQQYLAVAATIIFGVGLVVTNLWVTFRVKRVFVPLLNLALLIVLIYSIFLWSVLSNSRRDLTQVVATYNRTALLSDSLTYITDASSDQVQWVISGKQLAGQTGLGTGARDEIYNQDLKTRLELLLSLRAKDGTLSVDPTQLVDCPASATSRANYNFEGNIAQLCRELPASYSSNNLNQFIKAYRDWLTMQSRFSPLVTSGKIDEALTLRSGDGAKAYTLMADSLNKERNLNIQDYRNRSQQGTDGLSFATQLAWIIYPAALALVAGGLLVWRREF</sequence>
<evidence type="ECO:0000256" key="1">
    <source>
        <dbReference type="SAM" id="Phobius"/>
    </source>
</evidence>
<keyword evidence="1" id="KW-1133">Transmembrane helix</keyword>
<dbReference type="EMBL" id="JACATZ010000001">
    <property type="protein sequence ID" value="NWJ46197.1"/>
    <property type="molecule type" value="Genomic_DNA"/>
</dbReference>
<dbReference type="Proteomes" id="UP000521676">
    <property type="component" value="Unassembled WGS sequence"/>
</dbReference>
<feature type="transmembrane region" description="Helical" evidence="1">
    <location>
        <begin position="256"/>
        <end position="279"/>
    </location>
</feature>
<evidence type="ECO:0000313" key="4">
    <source>
        <dbReference type="Proteomes" id="UP000521676"/>
    </source>
</evidence>
<feature type="transmembrane region" description="Helical" evidence="1">
    <location>
        <begin position="477"/>
        <end position="496"/>
    </location>
</feature>
<proteinExistence type="predicted"/>
<protein>
    <submittedName>
        <fullName evidence="2">Uncharacterized protein</fullName>
    </submittedName>
</protein>
<dbReference type="AlphaFoldDB" id="A0A8T7LZ00"/>
<keyword evidence="5" id="KW-1185">Reference proteome</keyword>
<organism evidence="2 4">
    <name type="scientific">Candidatus Chlorohelix allophototropha</name>
    <dbReference type="NCBI Taxonomy" id="3003348"/>
    <lineage>
        <taxon>Bacteria</taxon>
        <taxon>Bacillati</taxon>
        <taxon>Chloroflexota</taxon>
        <taxon>Chloroflexia</taxon>
        <taxon>Candidatus Chloroheliales</taxon>
        <taxon>Candidatus Chloroheliaceae</taxon>
        <taxon>Candidatus Chlorohelix</taxon>
    </lineage>
</organism>
<name>A0A8T7LZ00_9CHLR</name>
<keyword evidence="1" id="KW-0812">Transmembrane</keyword>
<feature type="transmembrane region" description="Helical" evidence="1">
    <location>
        <begin position="229"/>
        <end position="249"/>
    </location>
</feature>
<feature type="transmembrane region" description="Helical" evidence="1">
    <location>
        <begin position="32"/>
        <end position="53"/>
    </location>
</feature>
<evidence type="ECO:0000313" key="2">
    <source>
        <dbReference type="EMBL" id="NWJ46197.1"/>
    </source>
</evidence>
<dbReference type="EMBL" id="CP128399">
    <property type="protein sequence ID" value="WJW65574.1"/>
    <property type="molecule type" value="Genomic_DNA"/>
</dbReference>
<accession>A0A8T7LZ00</accession>
<dbReference type="Proteomes" id="UP001431572">
    <property type="component" value="Chromosome 1"/>
</dbReference>
<evidence type="ECO:0000313" key="5">
    <source>
        <dbReference type="Proteomes" id="UP001431572"/>
    </source>
</evidence>
<gene>
    <name evidence="2" type="ORF">HXX08_09985</name>
    <name evidence="3" type="ORF">OZ401_001341</name>
</gene>
<evidence type="ECO:0000313" key="3">
    <source>
        <dbReference type="EMBL" id="WJW65574.1"/>
    </source>
</evidence>
<keyword evidence="1" id="KW-0472">Membrane</keyword>
<reference evidence="3" key="2">
    <citation type="journal article" date="2024" name="Nature">
        <title>Anoxygenic phototroph of the Chloroflexota uses a type I reaction centre.</title>
        <authorList>
            <person name="Tsuji J.M."/>
            <person name="Shaw N.A."/>
            <person name="Nagashima S."/>
            <person name="Venkiteswaran J.J."/>
            <person name="Schiff S.L."/>
            <person name="Watanabe T."/>
            <person name="Fukui M."/>
            <person name="Hanada S."/>
            <person name="Tank M."/>
            <person name="Neufeld J.D."/>
        </authorList>
    </citation>
    <scope>NUCLEOTIDE SEQUENCE</scope>
    <source>
        <strain evidence="3">L227-S17</strain>
    </source>
</reference>
<dbReference type="RefSeq" id="WP_341467458.1">
    <property type="nucleotide sequence ID" value="NZ_CP128399.1"/>
</dbReference>